<evidence type="ECO:0000313" key="3">
    <source>
        <dbReference type="Proteomes" id="UP000027073"/>
    </source>
</evidence>
<dbReference type="EMBL" id="KL198007">
    <property type="protein sequence ID" value="KDQ28629.1"/>
    <property type="molecule type" value="Genomic_DNA"/>
</dbReference>
<feature type="transmembrane region" description="Helical" evidence="1">
    <location>
        <begin position="47"/>
        <end position="71"/>
    </location>
</feature>
<accession>A0A067NL08</accession>
<dbReference type="AlphaFoldDB" id="A0A067NL08"/>
<protein>
    <submittedName>
        <fullName evidence="2">Uncharacterized protein</fullName>
    </submittedName>
</protein>
<dbReference type="OrthoDB" id="2535105at2759"/>
<dbReference type="HOGENOM" id="CLU_2347594_0_0_1"/>
<dbReference type="InParanoid" id="A0A067NL08"/>
<dbReference type="VEuPathDB" id="FungiDB:PLEOSDRAFT_1070617"/>
<proteinExistence type="predicted"/>
<feature type="transmembrane region" description="Helical" evidence="1">
    <location>
        <begin position="12"/>
        <end position="35"/>
    </location>
</feature>
<evidence type="ECO:0000313" key="2">
    <source>
        <dbReference type="EMBL" id="KDQ28629.1"/>
    </source>
</evidence>
<dbReference type="Proteomes" id="UP000027073">
    <property type="component" value="Unassembled WGS sequence"/>
</dbReference>
<reference evidence="3" key="1">
    <citation type="journal article" date="2014" name="Proc. Natl. Acad. Sci. U.S.A.">
        <title>Extensive sampling of basidiomycete genomes demonstrates inadequacy of the white-rot/brown-rot paradigm for wood decay fungi.</title>
        <authorList>
            <person name="Riley R."/>
            <person name="Salamov A.A."/>
            <person name="Brown D.W."/>
            <person name="Nagy L.G."/>
            <person name="Floudas D."/>
            <person name="Held B.W."/>
            <person name="Levasseur A."/>
            <person name="Lombard V."/>
            <person name="Morin E."/>
            <person name="Otillar R."/>
            <person name="Lindquist E.A."/>
            <person name="Sun H."/>
            <person name="LaButti K.M."/>
            <person name="Schmutz J."/>
            <person name="Jabbour D."/>
            <person name="Luo H."/>
            <person name="Baker S.E."/>
            <person name="Pisabarro A.G."/>
            <person name="Walton J.D."/>
            <person name="Blanchette R.A."/>
            <person name="Henrissat B."/>
            <person name="Martin F."/>
            <person name="Cullen D."/>
            <person name="Hibbett D.S."/>
            <person name="Grigoriev I.V."/>
        </authorList>
    </citation>
    <scope>NUCLEOTIDE SEQUENCE [LARGE SCALE GENOMIC DNA]</scope>
    <source>
        <strain evidence="3">PC15</strain>
    </source>
</reference>
<keyword evidence="1" id="KW-0812">Transmembrane</keyword>
<evidence type="ECO:0000256" key="1">
    <source>
        <dbReference type="SAM" id="Phobius"/>
    </source>
</evidence>
<keyword evidence="1" id="KW-0472">Membrane</keyword>
<name>A0A067NL08_PLEO1</name>
<gene>
    <name evidence="2" type="ORF">PLEOSDRAFT_1070617</name>
</gene>
<sequence length="97" mass="11060">MLDSAQARLDAPLVVGMILSSSLFGITIAQSMYYFRHYRNDVTIIKAFVATIMVLDTAHTIALSWATYFYYVVNKLDPGIYRLHCHHTRSMVVHHAV</sequence>
<organism evidence="2 3">
    <name type="scientific">Pleurotus ostreatus (strain PC15)</name>
    <name type="common">Oyster mushroom</name>
    <dbReference type="NCBI Taxonomy" id="1137138"/>
    <lineage>
        <taxon>Eukaryota</taxon>
        <taxon>Fungi</taxon>
        <taxon>Dikarya</taxon>
        <taxon>Basidiomycota</taxon>
        <taxon>Agaricomycotina</taxon>
        <taxon>Agaricomycetes</taxon>
        <taxon>Agaricomycetidae</taxon>
        <taxon>Agaricales</taxon>
        <taxon>Pleurotineae</taxon>
        <taxon>Pleurotaceae</taxon>
        <taxon>Pleurotus</taxon>
    </lineage>
</organism>
<keyword evidence="1" id="KW-1133">Transmembrane helix</keyword>